<dbReference type="AlphaFoldDB" id="A0A1T4Y1P0"/>
<dbReference type="OrthoDB" id="9134981at2"/>
<dbReference type="EMBL" id="FUYB01000030">
    <property type="protein sequence ID" value="SKA95398.1"/>
    <property type="molecule type" value="Genomic_DNA"/>
</dbReference>
<dbReference type="Proteomes" id="UP000190460">
    <property type="component" value="Unassembled WGS sequence"/>
</dbReference>
<comment type="similarity">
    <text evidence="1">Belongs to the phD/YefM antitoxin family.</text>
</comment>
<dbReference type="RefSeq" id="WP_078924201.1">
    <property type="nucleotide sequence ID" value="NZ_FUYB01000030.1"/>
</dbReference>
<dbReference type="SUPFAM" id="SSF143120">
    <property type="entry name" value="YefM-like"/>
    <property type="match status" value="1"/>
</dbReference>
<protein>
    <submittedName>
        <fullName evidence="2">Uncharacterized protein family (UPF0175)</fullName>
    </submittedName>
</protein>
<name>A0A1T4Y1P0_9GAMM</name>
<sequence length="108" mass="11909">MQTFSIRDLREHTGELSRTAEQGQLALVTRHGQPLFVSVPFSENLLAFGVHVALATHLFQSGSMSLGKASKLARMSIAEFTEYVSRLGIPVVNYDPAELDQELAYLNS</sequence>
<evidence type="ECO:0000313" key="3">
    <source>
        <dbReference type="Proteomes" id="UP000190460"/>
    </source>
</evidence>
<accession>A0A1T4Y1P0</accession>
<organism evidence="2 3">
    <name type="scientific">Thiothrix eikelboomii</name>
    <dbReference type="NCBI Taxonomy" id="92487"/>
    <lineage>
        <taxon>Bacteria</taxon>
        <taxon>Pseudomonadati</taxon>
        <taxon>Pseudomonadota</taxon>
        <taxon>Gammaproteobacteria</taxon>
        <taxon>Thiotrichales</taxon>
        <taxon>Thiotrichaceae</taxon>
        <taxon>Thiothrix</taxon>
    </lineage>
</organism>
<evidence type="ECO:0000313" key="2">
    <source>
        <dbReference type="EMBL" id="SKA95398.1"/>
    </source>
</evidence>
<dbReference type="Pfam" id="PF03683">
    <property type="entry name" value="UPF0175"/>
    <property type="match status" value="1"/>
</dbReference>
<gene>
    <name evidence="2" type="ORF">SAMN02745130_03773</name>
</gene>
<reference evidence="2 3" key="1">
    <citation type="submission" date="2017-02" db="EMBL/GenBank/DDBJ databases">
        <authorList>
            <person name="Peterson S.W."/>
        </authorList>
    </citation>
    <scope>NUCLEOTIDE SEQUENCE [LARGE SCALE GENOMIC DNA]</scope>
    <source>
        <strain evidence="2 3">ATCC 49788</strain>
    </source>
</reference>
<proteinExistence type="inferred from homology"/>
<evidence type="ECO:0000256" key="1">
    <source>
        <dbReference type="ARBA" id="ARBA00009981"/>
    </source>
</evidence>
<dbReference type="InterPro" id="IPR036165">
    <property type="entry name" value="YefM-like_sf"/>
</dbReference>
<keyword evidence="3" id="KW-1185">Reference proteome</keyword>
<dbReference type="InterPro" id="IPR005368">
    <property type="entry name" value="UPF0175"/>
</dbReference>
<dbReference type="STRING" id="92487.SAMN02745130_03773"/>